<dbReference type="Proteomes" id="UP001552299">
    <property type="component" value="Unassembled WGS sequence"/>
</dbReference>
<evidence type="ECO:0000313" key="2">
    <source>
        <dbReference type="Proteomes" id="UP001552299"/>
    </source>
</evidence>
<reference evidence="1 2" key="1">
    <citation type="journal article" date="2024" name="Plant Biotechnol. J.">
        <title>Dendrobium thyrsiflorum genome and its molecular insights into genes involved in important horticultural traits.</title>
        <authorList>
            <person name="Chen B."/>
            <person name="Wang J.Y."/>
            <person name="Zheng P.J."/>
            <person name="Li K.L."/>
            <person name="Liang Y.M."/>
            <person name="Chen X.F."/>
            <person name="Zhang C."/>
            <person name="Zhao X."/>
            <person name="He X."/>
            <person name="Zhang G.Q."/>
            <person name="Liu Z.J."/>
            <person name="Xu Q."/>
        </authorList>
    </citation>
    <scope>NUCLEOTIDE SEQUENCE [LARGE SCALE GENOMIC DNA]</scope>
    <source>
        <strain evidence="1">GZMU011</strain>
    </source>
</reference>
<name>A0ABD0V0F9_DENTH</name>
<protein>
    <submittedName>
        <fullName evidence="1">Uncharacterized protein</fullName>
    </submittedName>
</protein>
<evidence type="ECO:0000313" key="1">
    <source>
        <dbReference type="EMBL" id="KAL0916042.1"/>
    </source>
</evidence>
<accession>A0ABD0V0F9</accession>
<proteinExistence type="predicted"/>
<organism evidence="1 2">
    <name type="scientific">Dendrobium thyrsiflorum</name>
    <name type="common">Pinecone-like raceme dendrobium</name>
    <name type="synonym">Orchid</name>
    <dbReference type="NCBI Taxonomy" id="117978"/>
    <lineage>
        <taxon>Eukaryota</taxon>
        <taxon>Viridiplantae</taxon>
        <taxon>Streptophyta</taxon>
        <taxon>Embryophyta</taxon>
        <taxon>Tracheophyta</taxon>
        <taxon>Spermatophyta</taxon>
        <taxon>Magnoliopsida</taxon>
        <taxon>Liliopsida</taxon>
        <taxon>Asparagales</taxon>
        <taxon>Orchidaceae</taxon>
        <taxon>Epidendroideae</taxon>
        <taxon>Malaxideae</taxon>
        <taxon>Dendrobiinae</taxon>
        <taxon>Dendrobium</taxon>
    </lineage>
</organism>
<dbReference type="EMBL" id="JANQDX010000011">
    <property type="protein sequence ID" value="KAL0916042.1"/>
    <property type="molecule type" value="Genomic_DNA"/>
</dbReference>
<keyword evidence="2" id="KW-1185">Reference proteome</keyword>
<sequence length="124" mass="13685">MAAKKVDALEERLEGEMSQIKETMKDRISSVENKVSDLHAMMKKILENQIAASETKEAAGKTTSSVYHRRDDEVENMEGQGYPILVPVLVGSVFFKSFAGLKLSSVIPVFEPAFAEVLLGFESC</sequence>
<comment type="caution">
    <text evidence="1">The sequence shown here is derived from an EMBL/GenBank/DDBJ whole genome shotgun (WGS) entry which is preliminary data.</text>
</comment>
<gene>
    <name evidence="1" type="ORF">M5K25_013523</name>
</gene>
<dbReference type="AlphaFoldDB" id="A0ABD0V0F9"/>